<sequence>MDKPEAGQNNQNSAPPAEPAQTNLQANANNNTNQSANNLQQCKKPRSDLNSLPTRQYLDQTVAPILLHGLQTLARERPPDPISFLASYLLKNKNRCEEAIPENV</sequence>
<keyword evidence="4" id="KW-0805">Transcription regulation</keyword>
<dbReference type="PANTHER" id="PTHR23356">
    <property type="entry name" value="DPY30-RELATED"/>
    <property type="match status" value="1"/>
</dbReference>
<name>A0A0L0BZG0_LUCCU</name>
<dbReference type="InterPro" id="IPR049629">
    <property type="entry name" value="DPY30_SDC1_DD"/>
</dbReference>
<keyword evidence="10" id="KW-1185">Reference proteome</keyword>
<feature type="compositionally biased region" description="Low complexity" evidence="8">
    <location>
        <begin position="20"/>
        <end position="41"/>
    </location>
</feature>
<evidence type="ECO:0000313" key="9">
    <source>
        <dbReference type="EMBL" id="KNC25415.1"/>
    </source>
</evidence>
<dbReference type="GO" id="GO:0006325">
    <property type="term" value="P:chromatin organization"/>
    <property type="evidence" value="ECO:0007669"/>
    <property type="project" value="UniProtKB-KW"/>
</dbReference>
<accession>A0A0L0BZG0</accession>
<evidence type="ECO:0000313" key="10">
    <source>
        <dbReference type="Proteomes" id="UP000037069"/>
    </source>
</evidence>
<evidence type="ECO:0000256" key="7">
    <source>
        <dbReference type="ARBA" id="ARBA00044172"/>
    </source>
</evidence>
<evidence type="ECO:0000256" key="1">
    <source>
        <dbReference type="ARBA" id="ARBA00004123"/>
    </source>
</evidence>
<dbReference type="OMA" id="MEKNDRS"/>
<dbReference type="InterPro" id="IPR037856">
    <property type="entry name" value="Sdc1/DPY30"/>
</dbReference>
<dbReference type="Pfam" id="PF05186">
    <property type="entry name" value="Dpy-30"/>
    <property type="match status" value="1"/>
</dbReference>
<dbReference type="EMBL" id="JRES01001119">
    <property type="protein sequence ID" value="KNC25415.1"/>
    <property type="molecule type" value="Genomic_DNA"/>
</dbReference>
<organism evidence="9 10">
    <name type="scientific">Lucilia cuprina</name>
    <name type="common">Green bottle fly</name>
    <name type="synonym">Australian sheep blowfly</name>
    <dbReference type="NCBI Taxonomy" id="7375"/>
    <lineage>
        <taxon>Eukaryota</taxon>
        <taxon>Metazoa</taxon>
        <taxon>Ecdysozoa</taxon>
        <taxon>Arthropoda</taxon>
        <taxon>Hexapoda</taxon>
        <taxon>Insecta</taxon>
        <taxon>Pterygota</taxon>
        <taxon>Neoptera</taxon>
        <taxon>Endopterygota</taxon>
        <taxon>Diptera</taxon>
        <taxon>Brachycera</taxon>
        <taxon>Muscomorpha</taxon>
        <taxon>Oestroidea</taxon>
        <taxon>Calliphoridae</taxon>
        <taxon>Luciliinae</taxon>
        <taxon>Lucilia</taxon>
    </lineage>
</organism>
<feature type="region of interest" description="Disordered" evidence="8">
    <location>
        <begin position="1"/>
        <end position="55"/>
    </location>
</feature>
<dbReference type="Gene3D" id="1.20.890.10">
    <property type="entry name" value="cAMP-dependent protein kinase regulatory subunit, dimerization-anchoring domain"/>
    <property type="match status" value="1"/>
</dbReference>
<evidence type="ECO:0000256" key="5">
    <source>
        <dbReference type="ARBA" id="ARBA00023163"/>
    </source>
</evidence>
<dbReference type="PANTHER" id="PTHR23356:SF16">
    <property type="entry name" value="DPY30 DOMAIN CONTAINING 2"/>
    <property type="match status" value="1"/>
</dbReference>
<reference evidence="9 10" key="1">
    <citation type="journal article" date="2015" name="Nat. Commun.">
        <title>Lucilia cuprina genome unlocks parasitic fly biology to underpin future interventions.</title>
        <authorList>
            <person name="Anstead C.A."/>
            <person name="Korhonen P.K."/>
            <person name="Young N.D."/>
            <person name="Hall R.S."/>
            <person name="Jex A.R."/>
            <person name="Murali S.C."/>
            <person name="Hughes D.S."/>
            <person name="Lee S.F."/>
            <person name="Perry T."/>
            <person name="Stroehlein A.J."/>
            <person name="Ansell B.R."/>
            <person name="Breugelmans B."/>
            <person name="Hofmann A."/>
            <person name="Qu J."/>
            <person name="Dugan S."/>
            <person name="Lee S.L."/>
            <person name="Chao H."/>
            <person name="Dinh H."/>
            <person name="Han Y."/>
            <person name="Doddapaneni H.V."/>
            <person name="Worley K.C."/>
            <person name="Muzny D.M."/>
            <person name="Ioannidis P."/>
            <person name="Waterhouse R.M."/>
            <person name="Zdobnov E.M."/>
            <person name="James P.J."/>
            <person name="Bagnall N.H."/>
            <person name="Kotze A.C."/>
            <person name="Gibbs R.A."/>
            <person name="Richards S."/>
            <person name="Batterham P."/>
            <person name="Gasser R.B."/>
        </authorList>
    </citation>
    <scope>NUCLEOTIDE SEQUENCE [LARGE SCALE GENOMIC DNA]</scope>
    <source>
        <strain evidence="9 10">LS</strain>
        <tissue evidence="9">Full body</tissue>
    </source>
</reference>
<proteinExistence type="inferred from homology"/>
<evidence type="ECO:0000256" key="3">
    <source>
        <dbReference type="ARBA" id="ARBA00022853"/>
    </source>
</evidence>
<protein>
    <recommendedName>
        <fullName evidence="7">Protein dpy-30 homolog</fullName>
    </recommendedName>
</protein>
<dbReference type="FunFam" id="1.20.890.10:FF:000003">
    <property type="entry name" value="protein dpy-30 homolog"/>
    <property type="match status" value="1"/>
</dbReference>
<evidence type="ECO:0000256" key="4">
    <source>
        <dbReference type="ARBA" id="ARBA00023015"/>
    </source>
</evidence>
<dbReference type="Proteomes" id="UP000037069">
    <property type="component" value="Unassembled WGS sequence"/>
</dbReference>
<dbReference type="CDD" id="cd22965">
    <property type="entry name" value="DD_DPY30_SDC1"/>
    <property type="match status" value="1"/>
</dbReference>
<comment type="subcellular location">
    <subcellularLocation>
        <location evidence="1">Nucleus</location>
    </subcellularLocation>
</comment>
<dbReference type="AlphaFoldDB" id="A0A0L0BZG0"/>
<keyword evidence="3" id="KW-0156">Chromatin regulator</keyword>
<dbReference type="OrthoDB" id="417678at2759"/>
<keyword evidence="6" id="KW-0539">Nucleus</keyword>
<evidence type="ECO:0000256" key="6">
    <source>
        <dbReference type="ARBA" id="ARBA00023242"/>
    </source>
</evidence>
<comment type="caution">
    <text evidence="9">The sequence shown here is derived from an EMBL/GenBank/DDBJ whole genome shotgun (WGS) entry which is preliminary data.</text>
</comment>
<dbReference type="GO" id="GO:0048188">
    <property type="term" value="C:Set1C/COMPASS complex"/>
    <property type="evidence" value="ECO:0007669"/>
    <property type="project" value="InterPro"/>
</dbReference>
<evidence type="ECO:0000256" key="2">
    <source>
        <dbReference type="ARBA" id="ARBA00010849"/>
    </source>
</evidence>
<comment type="similarity">
    <text evidence="2">Belongs to the dpy-30 family.</text>
</comment>
<evidence type="ECO:0000256" key="8">
    <source>
        <dbReference type="SAM" id="MobiDB-lite"/>
    </source>
</evidence>
<gene>
    <name evidence="9" type="ORF">FF38_07627</name>
</gene>
<dbReference type="STRING" id="7375.A0A0L0BZG0"/>
<keyword evidence="5" id="KW-0804">Transcription</keyword>
<dbReference type="InterPro" id="IPR007858">
    <property type="entry name" value="Dpy-30_motif"/>
</dbReference>